<sequence length="514" mass="57793">MADNITIPVNLRDKLIAVLNRSLSVDLFKIPEEQKAPRLADLGINFKAIDHALSMSLWLPGRGKFLFISPIGKRTELKEDKFKNIQDFTGPIFRATDAAKAAAKALKDGGSTTKGSDKILTETASAVRSVVSDWIMTHRQCIALSSIVDMFAERPSLTLNEDDAATLILTHIPYPVIDFSEKYEADFLEHFPQFPELLDLIAAGRFAPDRKKAYLFIHAVSDFGKGLLFGGNGAFTQLGVVTEVNEKELDKMINAGNMGRTAREFTRSLVLLINECTRINNYTKQLENTLSVTTKFAITERCQMYTKIFTAADPVSGLVSETGVDEQIANRFGYFRVTEKIDDRPLFKKNPGLYVKRLKDIIAHRMNERINTYIALGEDESSRVASLALKAFHQKHGISKSFGVITDHYDEIRDAFYEHVYYDIAQKKIGEAFFKVKDGLLLTNPATWWKNFVYSYLAKRDGHDVHTLLRDRQIILGGDKSPYVPERKKSVKGVVIPLPPENIAVNIHRTAANN</sequence>
<name>A0A2T2XV21_9ENTR</name>
<reference evidence="1 2" key="1">
    <citation type="submission" date="2018-03" db="EMBL/GenBank/DDBJ databases">
        <title>First report of an OXA-48+CTX-M-M-producing Kluyvera ascorbata clone recovered from patients admitted in a University Hospital in Madrid, Spain.</title>
        <authorList>
            <person name="Hernandez-Garcia M."/>
            <person name="Leon-Sampedro R."/>
            <person name="Perez-Viso B."/>
            <person name="Morosini M.I."/>
            <person name="Lopez-Fresnena N."/>
            <person name="Coque T.M."/>
            <person name="Bonten M."/>
            <person name="Malhotra-Kumar S."/>
            <person name="Ruiz-Garbajosa P."/>
            <person name="Canton R."/>
        </authorList>
    </citation>
    <scope>NUCLEOTIDE SEQUENCE [LARGE SCALE GENOMIC DNA]</scope>
    <source>
        <strain evidence="1 2">KA2</strain>
    </source>
</reference>
<protein>
    <submittedName>
        <fullName evidence="1">Uncharacterized protein</fullName>
    </submittedName>
</protein>
<evidence type="ECO:0000313" key="2">
    <source>
        <dbReference type="Proteomes" id="UP000240892"/>
    </source>
</evidence>
<proteinExistence type="predicted"/>
<dbReference type="AlphaFoldDB" id="A0A2T2XV21"/>
<accession>A0A2T2XV21</accession>
<keyword evidence="2" id="KW-1185">Reference proteome</keyword>
<organism evidence="1 2">
    <name type="scientific">Kluyvera genomosp. 2</name>
    <dbReference type="NCBI Taxonomy" id="2774054"/>
    <lineage>
        <taxon>Bacteria</taxon>
        <taxon>Pseudomonadati</taxon>
        <taxon>Pseudomonadota</taxon>
        <taxon>Gammaproteobacteria</taxon>
        <taxon>Enterobacterales</taxon>
        <taxon>Enterobacteriaceae</taxon>
        <taxon>Kluyvera</taxon>
    </lineage>
</organism>
<gene>
    <name evidence="1" type="ORF">C8256_24660</name>
</gene>
<dbReference type="EMBL" id="PYHO01000043">
    <property type="protein sequence ID" value="PSR44160.1"/>
    <property type="molecule type" value="Genomic_DNA"/>
</dbReference>
<dbReference type="Proteomes" id="UP000240892">
    <property type="component" value="Unassembled WGS sequence"/>
</dbReference>
<dbReference type="RefSeq" id="WP_008324038.1">
    <property type="nucleotide sequence ID" value="NZ_CABMMU010000043.1"/>
</dbReference>
<comment type="caution">
    <text evidence="1">The sequence shown here is derived from an EMBL/GenBank/DDBJ whole genome shotgun (WGS) entry which is preliminary data.</text>
</comment>
<evidence type="ECO:0000313" key="1">
    <source>
        <dbReference type="EMBL" id="PSR44160.1"/>
    </source>
</evidence>